<keyword evidence="6" id="KW-1185">Reference proteome</keyword>
<dbReference type="Pfam" id="PF03328">
    <property type="entry name" value="HpcH_HpaI"/>
    <property type="match status" value="1"/>
</dbReference>
<dbReference type="InterPro" id="IPR015813">
    <property type="entry name" value="Pyrv/PenolPyrv_kinase-like_dom"/>
</dbReference>
<dbReference type="SUPFAM" id="SSF51621">
    <property type="entry name" value="Phosphoenolpyruvate/pyruvate domain"/>
    <property type="match status" value="1"/>
</dbReference>
<evidence type="ECO:0000256" key="1">
    <source>
        <dbReference type="ARBA" id="ARBA00005568"/>
    </source>
</evidence>
<dbReference type="InterPro" id="IPR005000">
    <property type="entry name" value="Aldolase/citrate-lyase_domain"/>
</dbReference>
<dbReference type="PANTHER" id="PTHR30502">
    <property type="entry name" value="2-KETO-3-DEOXY-L-RHAMNONATE ALDOLASE"/>
    <property type="match status" value="1"/>
</dbReference>
<organism evidence="5 6">
    <name type="scientific">Devosia honganensis</name>
    <dbReference type="NCBI Taxonomy" id="1610527"/>
    <lineage>
        <taxon>Bacteria</taxon>
        <taxon>Pseudomonadati</taxon>
        <taxon>Pseudomonadota</taxon>
        <taxon>Alphaproteobacteria</taxon>
        <taxon>Hyphomicrobiales</taxon>
        <taxon>Devosiaceae</taxon>
        <taxon>Devosia</taxon>
    </lineage>
</organism>
<dbReference type="PANTHER" id="PTHR30502:SF0">
    <property type="entry name" value="PHOSPHOENOLPYRUVATE CARBOXYLASE FAMILY PROTEIN"/>
    <property type="match status" value="1"/>
</dbReference>
<dbReference type="EMBL" id="JBHRYD010000001">
    <property type="protein sequence ID" value="MFC3704235.1"/>
    <property type="molecule type" value="Genomic_DNA"/>
</dbReference>
<comment type="similarity">
    <text evidence="1">Belongs to the HpcH/HpaI aldolase family.</text>
</comment>
<evidence type="ECO:0000313" key="5">
    <source>
        <dbReference type="EMBL" id="MFC3704235.1"/>
    </source>
</evidence>
<proteinExistence type="inferred from homology"/>
<dbReference type="Gene3D" id="3.20.20.60">
    <property type="entry name" value="Phosphoenolpyruvate-binding domains"/>
    <property type="match status" value="1"/>
</dbReference>
<evidence type="ECO:0000259" key="4">
    <source>
        <dbReference type="Pfam" id="PF03328"/>
    </source>
</evidence>
<keyword evidence="2" id="KW-0479">Metal-binding</keyword>
<reference evidence="6" key="1">
    <citation type="journal article" date="2019" name="Int. J. Syst. Evol. Microbiol.">
        <title>The Global Catalogue of Microorganisms (GCM) 10K type strain sequencing project: providing services to taxonomists for standard genome sequencing and annotation.</title>
        <authorList>
            <consortium name="The Broad Institute Genomics Platform"/>
            <consortium name="The Broad Institute Genome Sequencing Center for Infectious Disease"/>
            <person name="Wu L."/>
            <person name="Ma J."/>
        </authorList>
    </citation>
    <scope>NUCLEOTIDE SEQUENCE [LARGE SCALE GENOMIC DNA]</scope>
    <source>
        <strain evidence="6">KCTC 42281</strain>
    </source>
</reference>
<keyword evidence="3 5" id="KW-0456">Lyase</keyword>
<evidence type="ECO:0000313" key="6">
    <source>
        <dbReference type="Proteomes" id="UP001595613"/>
    </source>
</evidence>
<protein>
    <submittedName>
        <fullName evidence="5">HpcH/HpaI aldolase/citrate lyase family protein</fullName>
    </submittedName>
</protein>
<name>A0ABV7WY71_9HYPH</name>
<dbReference type="RefSeq" id="WP_380095662.1">
    <property type="nucleotide sequence ID" value="NZ_JBHRYD010000001.1"/>
</dbReference>
<dbReference type="GO" id="GO:0016829">
    <property type="term" value="F:lyase activity"/>
    <property type="evidence" value="ECO:0007669"/>
    <property type="project" value="UniProtKB-KW"/>
</dbReference>
<comment type="caution">
    <text evidence="5">The sequence shown here is derived from an EMBL/GenBank/DDBJ whole genome shotgun (WGS) entry which is preliminary data.</text>
</comment>
<evidence type="ECO:0000256" key="3">
    <source>
        <dbReference type="ARBA" id="ARBA00023239"/>
    </source>
</evidence>
<dbReference type="InterPro" id="IPR050251">
    <property type="entry name" value="HpcH-HpaI_aldolase"/>
</dbReference>
<sequence length="265" mass="28416">MPLRSPNKLRQKLEAGLCVTGSAIYSYSPNIVEAVAHSGVDFVRIDSEHAWRRDDSMDHMVRAALLAGVVPIIRLDRDDPYLPRKAFEIGAGGVVVPNVRDPADAARVVDAARFPPLGSRGLGPLSLAGEWGRRGSAEWVDYSNRELLVGIMIESIEAIPELDAIMAVPGFDFVLFGPGDFGLSLGARAPAEIAAETRKALIATARAARAAGKHMMFGVGLDDELARQCVGFGVNMIEFSHDVLMVRLALEPKVKTFGNMAAAPA</sequence>
<gene>
    <name evidence="5" type="ORF">ACFOOL_05630</name>
</gene>
<feature type="domain" description="HpcH/HpaI aldolase/citrate lyase" evidence="4">
    <location>
        <begin position="26"/>
        <end position="244"/>
    </location>
</feature>
<evidence type="ECO:0000256" key="2">
    <source>
        <dbReference type="ARBA" id="ARBA00022723"/>
    </source>
</evidence>
<accession>A0ABV7WY71</accession>
<dbReference type="InterPro" id="IPR040442">
    <property type="entry name" value="Pyrv_kinase-like_dom_sf"/>
</dbReference>
<dbReference type="Proteomes" id="UP001595613">
    <property type="component" value="Unassembled WGS sequence"/>
</dbReference>